<dbReference type="GO" id="GO:0010181">
    <property type="term" value="F:FMN binding"/>
    <property type="evidence" value="ECO:0007669"/>
    <property type="project" value="InterPro"/>
</dbReference>
<dbReference type="OrthoDB" id="9794638at2"/>
<gene>
    <name evidence="6" type="ORF">CBF35_10710</name>
</gene>
<reference evidence="6 7" key="1">
    <citation type="submission" date="2017-05" db="EMBL/GenBank/DDBJ databases">
        <title>Vagococcus spp. assemblies.</title>
        <authorList>
            <person name="Gulvik C.A."/>
        </authorList>
    </citation>
    <scope>NUCLEOTIDE SEQUENCE [LARGE SCALE GENOMIC DNA]</scope>
    <source>
        <strain evidence="6 7">NCFB 2777</strain>
    </source>
</reference>
<dbReference type="Proteomes" id="UP000287239">
    <property type="component" value="Unassembled WGS sequence"/>
</dbReference>
<protein>
    <recommendedName>
        <fullName evidence="5">Flavin reductase like domain-containing protein</fullName>
    </recommendedName>
</protein>
<sequence>MKHFPQSKLTVEQQYKFLSGSVVPRPIAWITTLGPTGEVVNLAPFSFFSVVSKELPLVSVSILRKAGELKDTAYNILQTKEAVIHIVDQSLITEMNLSASSLPPEESELSLVDLELVPSQTVSVPSLKKPKIRFESRLFQHVEIKDPSQDKIISDLFILEVTDFFFAEAVFDEEKEYLKLAELNPISRLAGPNYASLGETIKLERPK</sequence>
<keyword evidence="2" id="KW-0285">Flavoprotein</keyword>
<name>A0A429ZKD7_9ENTE</name>
<dbReference type="SMART" id="SM00903">
    <property type="entry name" value="Flavin_Reduct"/>
    <property type="match status" value="1"/>
</dbReference>
<feature type="domain" description="Flavin reductase like" evidence="5">
    <location>
        <begin position="20"/>
        <end position="179"/>
    </location>
</feature>
<dbReference type="PANTHER" id="PTHR33798">
    <property type="entry name" value="FLAVOPROTEIN OXYGENASE"/>
    <property type="match status" value="1"/>
</dbReference>
<dbReference type="GO" id="GO:0016646">
    <property type="term" value="F:oxidoreductase activity, acting on the CH-NH group of donors, NAD or NADP as acceptor"/>
    <property type="evidence" value="ECO:0007669"/>
    <property type="project" value="UniProtKB-ARBA"/>
</dbReference>
<evidence type="ECO:0000256" key="4">
    <source>
        <dbReference type="ARBA" id="ARBA00038054"/>
    </source>
</evidence>
<evidence type="ECO:0000256" key="1">
    <source>
        <dbReference type="ARBA" id="ARBA00001917"/>
    </source>
</evidence>
<dbReference type="RefSeq" id="WP_126780980.1">
    <property type="nucleotide sequence ID" value="NZ_NGJU01000016.1"/>
</dbReference>
<comment type="similarity">
    <text evidence="4">Belongs to the flavoredoxin family.</text>
</comment>
<evidence type="ECO:0000313" key="7">
    <source>
        <dbReference type="Proteomes" id="UP000287239"/>
    </source>
</evidence>
<dbReference type="AlphaFoldDB" id="A0A429ZKD7"/>
<dbReference type="PANTHER" id="PTHR33798:SF5">
    <property type="entry name" value="FLAVIN REDUCTASE LIKE DOMAIN-CONTAINING PROTEIN"/>
    <property type="match status" value="1"/>
</dbReference>
<evidence type="ECO:0000259" key="5">
    <source>
        <dbReference type="SMART" id="SM00903"/>
    </source>
</evidence>
<dbReference type="Pfam" id="PF01613">
    <property type="entry name" value="Flavin_Reduct"/>
    <property type="match status" value="1"/>
</dbReference>
<dbReference type="SUPFAM" id="SSF50475">
    <property type="entry name" value="FMN-binding split barrel"/>
    <property type="match status" value="1"/>
</dbReference>
<dbReference type="GeneID" id="98568845"/>
<dbReference type="InterPro" id="IPR002563">
    <property type="entry name" value="Flavin_Rdtase-like_dom"/>
</dbReference>
<proteinExistence type="inferred from homology"/>
<dbReference type="InterPro" id="IPR012349">
    <property type="entry name" value="Split_barrel_FMN-bd"/>
</dbReference>
<evidence type="ECO:0000313" key="6">
    <source>
        <dbReference type="EMBL" id="RST94177.1"/>
    </source>
</evidence>
<evidence type="ECO:0000256" key="3">
    <source>
        <dbReference type="ARBA" id="ARBA00022643"/>
    </source>
</evidence>
<dbReference type="EMBL" id="NGJU01000016">
    <property type="protein sequence ID" value="RST94177.1"/>
    <property type="molecule type" value="Genomic_DNA"/>
</dbReference>
<evidence type="ECO:0000256" key="2">
    <source>
        <dbReference type="ARBA" id="ARBA00022630"/>
    </source>
</evidence>
<accession>A0A429ZKD7</accession>
<comment type="caution">
    <text evidence="6">The sequence shown here is derived from an EMBL/GenBank/DDBJ whole genome shotgun (WGS) entry which is preliminary data.</text>
</comment>
<keyword evidence="3" id="KW-0288">FMN</keyword>
<dbReference type="Gene3D" id="2.30.110.10">
    <property type="entry name" value="Electron Transport, Fmn-binding Protein, Chain A"/>
    <property type="match status" value="1"/>
</dbReference>
<organism evidence="6 7">
    <name type="scientific">Vagococcus salmoninarum</name>
    <dbReference type="NCBI Taxonomy" id="2739"/>
    <lineage>
        <taxon>Bacteria</taxon>
        <taxon>Bacillati</taxon>
        <taxon>Bacillota</taxon>
        <taxon>Bacilli</taxon>
        <taxon>Lactobacillales</taxon>
        <taxon>Enterococcaceae</taxon>
        <taxon>Vagococcus</taxon>
    </lineage>
</organism>
<keyword evidence="7" id="KW-1185">Reference proteome</keyword>
<comment type="cofactor">
    <cofactor evidence="1">
        <name>FMN</name>
        <dbReference type="ChEBI" id="CHEBI:58210"/>
    </cofactor>
</comment>